<comment type="activity regulation">
    <text evidence="7">Uridylyltransferase (UTase) activity is inhibited by glutamine, while glutamine activates uridylyl-removing (UR) activity.</text>
</comment>
<dbReference type="CDD" id="cd05401">
    <property type="entry name" value="NT_GlnE_GlnD_like"/>
    <property type="match status" value="1"/>
</dbReference>
<dbReference type="KEGG" id="aer:AERYTH_07315"/>
<dbReference type="SUPFAM" id="SSF81301">
    <property type="entry name" value="Nucleotidyltransferase"/>
    <property type="match status" value="1"/>
</dbReference>
<dbReference type="Pfam" id="PF01966">
    <property type="entry name" value="HD"/>
    <property type="match status" value="1"/>
</dbReference>
<evidence type="ECO:0000256" key="1">
    <source>
        <dbReference type="ARBA" id="ARBA00022679"/>
    </source>
</evidence>
<dbReference type="Pfam" id="PF08335">
    <property type="entry name" value="GlnD_UR_UTase"/>
    <property type="match status" value="1"/>
</dbReference>
<dbReference type="PROSITE" id="PS51671">
    <property type="entry name" value="ACT"/>
    <property type="match status" value="1"/>
</dbReference>
<evidence type="ECO:0000256" key="8">
    <source>
        <dbReference type="SAM" id="MobiDB-lite"/>
    </source>
</evidence>
<dbReference type="PANTHER" id="PTHR47320">
    <property type="entry name" value="BIFUNCTIONAL URIDYLYLTRANSFERASE/URIDYLYL-REMOVING ENZYME"/>
    <property type="match status" value="1"/>
</dbReference>
<comment type="catalytic activity">
    <reaction evidence="7">
        <text>[protein-PII]-uridylyl-L-tyrosine + H2O = [protein-PII]-L-tyrosine + UMP + H(+)</text>
        <dbReference type="Rhea" id="RHEA:48600"/>
        <dbReference type="Rhea" id="RHEA-COMP:12147"/>
        <dbReference type="Rhea" id="RHEA-COMP:12148"/>
        <dbReference type="ChEBI" id="CHEBI:15377"/>
        <dbReference type="ChEBI" id="CHEBI:15378"/>
        <dbReference type="ChEBI" id="CHEBI:46858"/>
        <dbReference type="ChEBI" id="CHEBI:57865"/>
        <dbReference type="ChEBI" id="CHEBI:90602"/>
    </reaction>
</comment>
<dbReference type="SUPFAM" id="SSF55021">
    <property type="entry name" value="ACT-like"/>
    <property type="match status" value="1"/>
</dbReference>
<comment type="catalytic activity">
    <reaction evidence="7">
        <text>[protein-PII]-L-tyrosine + UTP = [protein-PII]-uridylyl-L-tyrosine + diphosphate</text>
        <dbReference type="Rhea" id="RHEA:13673"/>
        <dbReference type="Rhea" id="RHEA-COMP:12147"/>
        <dbReference type="Rhea" id="RHEA-COMP:12148"/>
        <dbReference type="ChEBI" id="CHEBI:33019"/>
        <dbReference type="ChEBI" id="CHEBI:46398"/>
        <dbReference type="ChEBI" id="CHEBI:46858"/>
        <dbReference type="ChEBI" id="CHEBI:90602"/>
        <dbReference type="EC" id="2.7.7.59"/>
    </reaction>
</comment>
<dbReference type="InterPro" id="IPR003607">
    <property type="entry name" value="HD/PDEase_dom"/>
</dbReference>
<dbReference type="InterPro" id="IPR013546">
    <property type="entry name" value="PII_UdlTrfase/GS_AdlTrfase"/>
</dbReference>
<protein>
    <recommendedName>
        <fullName evidence="7">Bifunctional uridylyltransferase/uridylyl-removing enzyme</fullName>
        <shortName evidence="7">UTase/UR</shortName>
    </recommendedName>
    <alternativeName>
        <fullName evidence="7">Bifunctional [protein-PII] modification enzyme</fullName>
    </alternativeName>
    <alternativeName>
        <fullName evidence="7">Bifunctional nitrogen sensor protein</fullName>
    </alternativeName>
    <domain>
        <recommendedName>
            <fullName evidence="7">[Protein-PII] uridylyltransferase</fullName>
            <shortName evidence="7">PII uridylyltransferase</shortName>
            <shortName evidence="7">UTase</shortName>
            <ecNumber evidence="7">2.7.7.59</ecNumber>
        </recommendedName>
    </domain>
    <domain>
        <recommendedName>
            <fullName evidence="7">[Protein-PII]-UMP uridylyl-removing enzyme</fullName>
            <shortName evidence="7">UR</shortName>
            <ecNumber evidence="7">3.1.4.-</ecNumber>
        </recommendedName>
    </domain>
</protein>
<comment type="caution">
    <text evidence="7">Lacks conserved residue(s) required for the propagation of feature annotation.</text>
</comment>
<feature type="region of interest" description="Uridylyltransferase" evidence="7">
    <location>
        <begin position="1"/>
        <end position="296"/>
    </location>
</feature>
<keyword evidence="6 7" id="KW-0511">Multifunctional enzyme</keyword>
<evidence type="ECO:0000256" key="7">
    <source>
        <dbReference type="HAMAP-Rule" id="MF_00277"/>
    </source>
</evidence>
<dbReference type="PIRSF" id="PIRSF006288">
    <property type="entry name" value="PII_uridyltransf"/>
    <property type="match status" value="1"/>
</dbReference>
<evidence type="ECO:0000256" key="6">
    <source>
        <dbReference type="ARBA" id="ARBA00023268"/>
    </source>
</evidence>
<dbReference type="STRING" id="2041.AERYTH_07315"/>
<name>A0A0U4AVV8_9ACTN</name>
<evidence type="ECO:0000313" key="11">
    <source>
        <dbReference type="EMBL" id="ALX04512.1"/>
    </source>
</evidence>
<dbReference type="AlphaFoldDB" id="A0A0U4AVV8"/>
<dbReference type="Pfam" id="PF01842">
    <property type="entry name" value="ACT"/>
    <property type="match status" value="1"/>
</dbReference>
<organism evidence="11 12">
    <name type="scientific">Aeromicrobium erythreum</name>
    <dbReference type="NCBI Taxonomy" id="2041"/>
    <lineage>
        <taxon>Bacteria</taxon>
        <taxon>Bacillati</taxon>
        <taxon>Actinomycetota</taxon>
        <taxon>Actinomycetes</taxon>
        <taxon>Propionibacteriales</taxon>
        <taxon>Nocardioidaceae</taxon>
        <taxon>Aeromicrobium</taxon>
    </lineage>
</organism>
<evidence type="ECO:0000259" key="9">
    <source>
        <dbReference type="PROSITE" id="PS51671"/>
    </source>
</evidence>
<dbReference type="SMART" id="SM00471">
    <property type="entry name" value="HDc"/>
    <property type="match status" value="1"/>
</dbReference>
<comment type="domain">
    <text evidence="7">Has four distinct domains: an N-terminal nucleotidyltransferase (NT) domain responsible for UTase activity, a central HD domain that encodes UR activity, and two C-terminal ACT domains that seem to have a role in glutamine sensing.</text>
</comment>
<proteinExistence type="inferred from homology"/>
<keyword evidence="2 7" id="KW-0548">Nucleotidyltransferase</keyword>
<dbReference type="NCBIfam" id="NF002895">
    <property type="entry name" value="PRK03381.1"/>
    <property type="match status" value="1"/>
</dbReference>
<dbReference type="InterPro" id="IPR006674">
    <property type="entry name" value="HD_domain"/>
</dbReference>
<evidence type="ECO:0000259" key="10">
    <source>
        <dbReference type="PROSITE" id="PS51831"/>
    </source>
</evidence>
<keyword evidence="4 7" id="KW-0378">Hydrolase</keyword>
<dbReference type="EMBL" id="CP011502">
    <property type="protein sequence ID" value="ALX04512.1"/>
    <property type="molecule type" value="Genomic_DNA"/>
</dbReference>
<keyword evidence="5 7" id="KW-0460">Magnesium</keyword>
<keyword evidence="1 7" id="KW-0808">Transferase</keyword>
<dbReference type="InterPro" id="IPR002912">
    <property type="entry name" value="ACT_dom"/>
</dbReference>
<evidence type="ECO:0000256" key="3">
    <source>
        <dbReference type="ARBA" id="ARBA00022737"/>
    </source>
</evidence>
<dbReference type="EC" id="2.7.7.59" evidence="7"/>
<dbReference type="GO" id="GO:0008081">
    <property type="term" value="F:phosphoric diester hydrolase activity"/>
    <property type="evidence" value="ECO:0007669"/>
    <property type="project" value="UniProtKB-UniRule"/>
</dbReference>
<dbReference type="CDD" id="cd04873">
    <property type="entry name" value="ACT_UUR-ACR-like"/>
    <property type="match status" value="1"/>
</dbReference>
<dbReference type="CDD" id="cd04899">
    <property type="entry name" value="ACT_ACR-UUR-like_2"/>
    <property type="match status" value="1"/>
</dbReference>
<dbReference type="Gene3D" id="3.30.460.10">
    <property type="entry name" value="Beta Polymerase, domain 2"/>
    <property type="match status" value="1"/>
</dbReference>
<dbReference type="InterPro" id="IPR045865">
    <property type="entry name" value="ACT-like_dom_sf"/>
</dbReference>
<evidence type="ECO:0000313" key="12">
    <source>
        <dbReference type="Proteomes" id="UP000067689"/>
    </source>
</evidence>
<dbReference type="InterPro" id="IPR010043">
    <property type="entry name" value="UTase/UR"/>
</dbReference>
<dbReference type="PANTHER" id="PTHR47320:SF1">
    <property type="entry name" value="BIFUNCTIONAL URIDYLYLTRANSFERASE_URIDYLYL-REMOVING ENZYME"/>
    <property type="match status" value="1"/>
</dbReference>
<dbReference type="Proteomes" id="UP000067689">
    <property type="component" value="Chromosome"/>
</dbReference>
<dbReference type="GO" id="GO:0008773">
    <property type="term" value="F:[protein-PII] uridylyltransferase activity"/>
    <property type="evidence" value="ECO:0007669"/>
    <property type="project" value="UniProtKB-UniRule"/>
</dbReference>
<dbReference type="CDD" id="cd00077">
    <property type="entry name" value="HDc"/>
    <property type="match status" value="1"/>
</dbReference>
<feature type="region of interest" description="Disordered" evidence="8">
    <location>
        <begin position="1"/>
        <end position="22"/>
    </location>
</feature>
<dbReference type="PATRIC" id="fig|2041.4.peg.1535"/>
<keyword evidence="3" id="KW-0677">Repeat</keyword>
<feature type="domain" description="ACT" evidence="9">
    <location>
        <begin position="696"/>
        <end position="765"/>
    </location>
</feature>
<gene>
    <name evidence="7" type="primary">glnD</name>
    <name evidence="11" type="ORF">AERYTH_07315</name>
</gene>
<dbReference type="EC" id="3.1.4.-" evidence="7"/>
<dbReference type="HAMAP" id="MF_00277">
    <property type="entry name" value="PII_uridylyl_transf"/>
    <property type="match status" value="1"/>
</dbReference>
<dbReference type="PROSITE" id="PS51831">
    <property type="entry name" value="HD"/>
    <property type="match status" value="1"/>
</dbReference>
<dbReference type="InterPro" id="IPR043519">
    <property type="entry name" value="NT_sf"/>
</dbReference>
<reference evidence="11 12" key="1">
    <citation type="journal article" date="1991" name="Int. J. Syst. Bacteriol.">
        <title>Description of the erythromycin-producing bacterium Arthrobacter sp. strain NRRL B-3381 as Aeromicrobium erythreum gen. nov., sp. nov.</title>
        <authorList>
            <person name="Miller E.S."/>
            <person name="Woese C.R."/>
            <person name="Brenner S."/>
        </authorList>
    </citation>
    <scope>NUCLEOTIDE SEQUENCE [LARGE SCALE GENOMIC DNA]</scope>
    <source>
        <strain evidence="11 12">AR18</strain>
    </source>
</reference>
<keyword evidence="12" id="KW-1185">Reference proteome</keyword>
<comment type="cofactor">
    <cofactor evidence="7">
        <name>Mg(2+)</name>
        <dbReference type="ChEBI" id="CHEBI:18420"/>
    </cofactor>
</comment>
<feature type="domain" description="HD" evidence="10">
    <location>
        <begin position="411"/>
        <end position="518"/>
    </location>
</feature>
<sequence>MRQAGAVNHPPSTAADRRRRADDADRLVADAFTAAVGPDPTGLVAVAVGGYGRRELSPSSDLDVVLLHDPAVPEDRVREVAEALWYPLWDARIPLDHSVRDAVQMRATAAEDHRAAMGMLDARTVAGDAGLVLALRSHVLADWRREARTRVEDLRAGRRQRLERSGWLAYAAVPDLKESGGGLRDGVDLRALVATWLVDVPHAEVEELRSALLDVRDALHTSTGRRTDRLAMEDVPAVAEAVGMEPHALDLHVRHLGRRIAHVADVTWRRLDAVLAPRASPRPRPGLRRSGPAVVQVDAGVGWLGDEVVLTADADPRRDPAVALRAAAVAARAGLPFAAGTAQRLARDLGPLEEPWPAAARRSLVDLLTAGHGLVEVWDELDIAGVVDRWLPEWADVRLRGSSSPVHRFTVDRHSVETCVVASTLRRDVARPDLLAVAALLHDIGKGRPGDHSEVGAPMAEAVALRWGFPPADAAVVGRLVRWHLLLGTVATRRDIEDPATAANVAEIVGDAAFLDLLASLTQADARSTGPTAWTSWRRGLIEGLVAKTHQHLAGTAPATTSDAYEGWPAELPFPSADALARARRGEVGLDVVDHHGGSLVTVVTADRPGVMALIAGGLALQGLAVRSVRVVTQDDAAVSLWEVARPDLLASAVRERLLPVLAGDVPLERRMTLTPVEGLPARVRVLPGLSESATLLEVRAADRRGLVWTVCAAIAAVDCSIRSAHLSTYGDEARDVFYVVDADGEPLDEAATRRLHEAVDAALV</sequence>
<accession>A0A0U4AVV8</accession>
<evidence type="ECO:0000256" key="4">
    <source>
        <dbReference type="ARBA" id="ARBA00022801"/>
    </source>
</evidence>
<evidence type="ECO:0000256" key="5">
    <source>
        <dbReference type="ARBA" id="ARBA00022842"/>
    </source>
</evidence>
<dbReference type="Gene3D" id="1.10.3090.10">
    <property type="entry name" value="cca-adding enzyme, domain 2"/>
    <property type="match status" value="1"/>
</dbReference>
<comment type="function">
    <text evidence="7">Modifies, by uridylylation and deuridylylation, the PII regulatory proteins (GlnB and homologs), in response to the nitrogen status of the cell that GlnD senses through the glutamine level. Under low glutamine levels, catalyzes the conversion of the PII proteins and UTP to PII-UMP and PPi, while under higher glutamine levels, GlnD hydrolyzes PII-UMP to PII and UMP (deuridylylation). Thus, controls uridylylation state and activity of the PII proteins, and plays an important role in the regulation of nitrogen metabolism.</text>
</comment>
<dbReference type="SUPFAM" id="SSF109604">
    <property type="entry name" value="HD-domain/PDEase-like"/>
    <property type="match status" value="1"/>
</dbReference>
<comment type="similarity">
    <text evidence="7">Belongs to the GlnD family.</text>
</comment>
<dbReference type="GO" id="GO:0006808">
    <property type="term" value="P:regulation of nitrogen utilization"/>
    <property type="evidence" value="ECO:0007669"/>
    <property type="project" value="UniProtKB-UniRule"/>
</dbReference>
<evidence type="ECO:0000256" key="2">
    <source>
        <dbReference type="ARBA" id="ARBA00022695"/>
    </source>
</evidence>